<dbReference type="SUPFAM" id="SSF54189">
    <property type="entry name" value="Ribosomal proteins S24e, L23 and L15e"/>
    <property type="match status" value="1"/>
</dbReference>
<evidence type="ECO:0000256" key="7">
    <source>
        <dbReference type="RuleBase" id="RU003934"/>
    </source>
</evidence>
<dbReference type="Gene3D" id="3.30.70.330">
    <property type="match status" value="1"/>
</dbReference>
<dbReference type="Proteomes" id="UP000555103">
    <property type="component" value="Unassembled WGS sequence"/>
</dbReference>
<dbReference type="RefSeq" id="WP_183307321.1">
    <property type="nucleotide sequence ID" value="NZ_JACIEP010000007.1"/>
</dbReference>
<accession>A0A840CKB5</accession>
<comment type="subunit">
    <text evidence="6">Part of the 50S ribosomal subunit. Contacts protein L29, and trigger factor when it is bound to the ribosome.</text>
</comment>
<dbReference type="InterPro" id="IPR013025">
    <property type="entry name" value="Ribosomal_uL23-like"/>
</dbReference>
<dbReference type="AlphaFoldDB" id="A0A840CKB5"/>
<dbReference type="InterPro" id="IPR001014">
    <property type="entry name" value="Ribosomal_uL23_CS"/>
</dbReference>
<dbReference type="NCBIfam" id="NF004363">
    <property type="entry name" value="PRK05738.2-4"/>
    <property type="match status" value="1"/>
</dbReference>
<dbReference type="EMBL" id="JACIEP010000007">
    <property type="protein sequence ID" value="MBB4036420.1"/>
    <property type="molecule type" value="Genomic_DNA"/>
</dbReference>
<name>A0A840CKB5_9BACT</name>
<keyword evidence="5 6" id="KW-0687">Ribonucleoprotein</keyword>
<dbReference type="GO" id="GO:1990904">
    <property type="term" value="C:ribonucleoprotein complex"/>
    <property type="evidence" value="ECO:0007669"/>
    <property type="project" value="UniProtKB-KW"/>
</dbReference>
<keyword evidence="2 6" id="KW-0699">rRNA-binding</keyword>
<evidence type="ECO:0000313" key="8">
    <source>
        <dbReference type="EMBL" id="MBB4036420.1"/>
    </source>
</evidence>
<dbReference type="GO" id="GO:0019843">
    <property type="term" value="F:rRNA binding"/>
    <property type="evidence" value="ECO:0007669"/>
    <property type="project" value="UniProtKB-UniRule"/>
</dbReference>
<evidence type="ECO:0000313" key="9">
    <source>
        <dbReference type="Proteomes" id="UP000555103"/>
    </source>
</evidence>
<dbReference type="Pfam" id="PF00276">
    <property type="entry name" value="Ribosomal_L23"/>
    <property type="match status" value="1"/>
</dbReference>
<comment type="similarity">
    <text evidence="1 6 7">Belongs to the universal ribosomal protein uL23 family.</text>
</comment>
<dbReference type="GO" id="GO:0006412">
    <property type="term" value="P:translation"/>
    <property type="evidence" value="ECO:0007669"/>
    <property type="project" value="UniProtKB-UniRule"/>
</dbReference>
<dbReference type="GO" id="GO:0003735">
    <property type="term" value="F:structural constituent of ribosome"/>
    <property type="evidence" value="ECO:0007669"/>
    <property type="project" value="InterPro"/>
</dbReference>
<evidence type="ECO:0000256" key="2">
    <source>
        <dbReference type="ARBA" id="ARBA00022730"/>
    </source>
</evidence>
<dbReference type="PROSITE" id="PS00050">
    <property type="entry name" value="RIBOSOMAL_L23"/>
    <property type="match status" value="1"/>
</dbReference>
<evidence type="ECO:0000256" key="5">
    <source>
        <dbReference type="ARBA" id="ARBA00023274"/>
    </source>
</evidence>
<protein>
    <recommendedName>
        <fullName evidence="6">Large ribosomal subunit protein uL23</fullName>
    </recommendedName>
</protein>
<proteinExistence type="inferred from homology"/>
<dbReference type="PANTHER" id="PTHR12059">
    <property type="entry name" value="RIBOSOMAL PROTEIN L23-RELATED"/>
    <property type="match status" value="1"/>
</dbReference>
<evidence type="ECO:0000256" key="3">
    <source>
        <dbReference type="ARBA" id="ARBA00022884"/>
    </source>
</evidence>
<evidence type="ECO:0000256" key="6">
    <source>
        <dbReference type="HAMAP-Rule" id="MF_01369"/>
    </source>
</evidence>
<evidence type="ECO:0000256" key="4">
    <source>
        <dbReference type="ARBA" id="ARBA00022980"/>
    </source>
</evidence>
<organism evidence="8 9">
    <name type="scientific">Dysgonomonas hofstadii</name>
    <dbReference type="NCBI Taxonomy" id="637886"/>
    <lineage>
        <taxon>Bacteria</taxon>
        <taxon>Pseudomonadati</taxon>
        <taxon>Bacteroidota</taxon>
        <taxon>Bacteroidia</taxon>
        <taxon>Bacteroidales</taxon>
        <taxon>Dysgonomonadaceae</taxon>
        <taxon>Dysgonomonas</taxon>
    </lineage>
</organism>
<comment type="function">
    <text evidence="6">One of the early assembly proteins it binds 23S rRNA. One of the proteins that surrounds the polypeptide exit tunnel on the outside of the ribosome. Forms the main docking site for trigger factor binding to the ribosome.</text>
</comment>
<evidence type="ECO:0000256" key="1">
    <source>
        <dbReference type="ARBA" id="ARBA00006700"/>
    </source>
</evidence>
<sequence>MGIIIKPILTEKQTAISEKFPNRYGFRVAPDANKVEIKNAIEELYGVKVESVNTMNYSGKRKSRYTKAGIISGKTPAFKKAIITLKDGDSIDFFSNI</sequence>
<gene>
    <name evidence="6" type="primary">rplW</name>
    <name evidence="8" type="ORF">GGR21_002322</name>
</gene>
<keyword evidence="4 6" id="KW-0689">Ribosomal protein</keyword>
<dbReference type="GO" id="GO:0005840">
    <property type="term" value="C:ribosome"/>
    <property type="evidence" value="ECO:0007669"/>
    <property type="project" value="UniProtKB-KW"/>
</dbReference>
<reference evidence="8 9" key="1">
    <citation type="submission" date="2020-08" db="EMBL/GenBank/DDBJ databases">
        <title>Genomic Encyclopedia of Type Strains, Phase IV (KMG-IV): sequencing the most valuable type-strain genomes for metagenomic binning, comparative biology and taxonomic classification.</title>
        <authorList>
            <person name="Goeker M."/>
        </authorList>
    </citation>
    <scope>NUCLEOTIDE SEQUENCE [LARGE SCALE GENOMIC DNA]</scope>
    <source>
        <strain evidence="8 9">DSM 104969</strain>
    </source>
</reference>
<keyword evidence="3 6" id="KW-0694">RNA-binding</keyword>
<dbReference type="InterPro" id="IPR012677">
    <property type="entry name" value="Nucleotide-bd_a/b_plait_sf"/>
</dbReference>
<dbReference type="PANTHER" id="PTHR12059:SF5">
    <property type="entry name" value="LARGE RIBOSOMAL SUBUNIT PROTEIN UL23M"/>
    <property type="match status" value="1"/>
</dbReference>
<comment type="caution">
    <text evidence="8">The sequence shown here is derived from an EMBL/GenBank/DDBJ whole genome shotgun (WGS) entry which is preliminary data.</text>
</comment>
<dbReference type="InterPro" id="IPR012678">
    <property type="entry name" value="Ribosomal_uL23/eL15/eS24_sf"/>
</dbReference>
<keyword evidence="9" id="KW-1185">Reference proteome</keyword>
<dbReference type="HAMAP" id="MF_01369_B">
    <property type="entry name" value="Ribosomal_uL23_B"/>
    <property type="match status" value="1"/>
</dbReference>